<dbReference type="Ensembl" id="ENSCVAT00000004679.1">
    <property type="protein sequence ID" value="ENSCVAP00000006616.1"/>
    <property type="gene ID" value="ENSCVAG00000008183.1"/>
</dbReference>
<evidence type="ECO:0000256" key="16">
    <source>
        <dbReference type="SAM" id="Coils"/>
    </source>
</evidence>
<comment type="subcellular location">
    <subcellularLocation>
        <location evidence="3">Cytoplasm</location>
        <location evidence="3">Cytosol</location>
    </subcellularLocation>
    <subcellularLocation>
        <location evidence="2">Endoplasmic reticulum</location>
    </subcellularLocation>
    <subcellularLocation>
        <location evidence="4">Golgi apparatus</location>
    </subcellularLocation>
    <subcellularLocation>
        <location evidence="1">Mitochondrion</location>
    </subcellularLocation>
</comment>
<evidence type="ECO:0000256" key="11">
    <source>
        <dbReference type="ARBA" id="ARBA00023128"/>
    </source>
</evidence>
<protein>
    <recommendedName>
        <fullName evidence="14">GTPase IMAP family member 8</fullName>
    </recommendedName>
    <alternativeName>
        <fullName evidence="15">Immune-associated nucleotide-binding protein 9</fullName>
    </alternativeName>
</protein>
<sequence length="516" mass="60016">MNQSCYTSATLSEAYVDKLQQRENNTELQSLPTTLPSKVRFEGKNKWTNECLRIVLIGKSGSERSSSGNTILGRNVFEAFSATSVTKCFKKCLGEVDGRPVAVVDTPGLFDNSLSNKEVQQELLKCLSLLAPGPHVFLVVVPIGTRLSAEEKETLDLIKEGFGQGYEKYSIMLFTRGDKLKGNKQSIHDFIQKNCRDHSFKKIINRCGGGYHMFDNSDTQNRGQVIELIRKIDTMVFKHGCFTNEVLQEAERAIQEKIKQILKEKDKEIEREKKKLEETYQKEMMKKKIEEEKANNQKATKMEDDKTKQIKNKLQQDQEETMEEQEAKMEDLYANLDQSDDIYEHIYEGFVEAEQQESYYETLKEDVKLRKEQVEHFEEREGIYSNDLEYTLLHKLDKLIETHEEEARRKAEELNDFKEKNTKIFEAQAKVREKKNDKGYNILKALKELTEKRNRANNRKEVTDLVKSLTGRSEVKNMLLKQAKEMKKVSQKDSCQLEKVHEKELSDLIEQLLDRM</sequence>
<dbReference type="SUPFAM" id="SSF52540">
    <property type="entry name" value="P-loop containing nucleoside triphosphate hydrolases"/>
    <property type="match status" value="1"/>
</dbReference>
<evidence type="ECO:0000313" key="19">
    <source>
        <dbReference type="Proteomes" id="UP000265020"/>
    </source>
</evidence>
<evidence type="ECO:0000259" key="17">
    <source>
        <dbReference type="PROSITE" id="PS51720"/>
    </source>
</evidence>
<keyword evidence="10" id="KW-0333">Golgi apparatus</keyword>
<dbReference type="PANTHER" id="PTHR10903">
    <property type="entry name" value="GTPASE, IMAP FAMILY MEMBER-RELATED"/>
    <property type="match status" value="1"/>
</dbReference>
<dbReference type="AlphaFoldDB" id="A0A3Q2CMG0"/>
<evidence type="ECO:0000256" key="15">
    <source>
        <dbReference type="ARBA" id="ARBA00077278"/>
    </source>
</evidence>
<evidence type="ECO:0000256" key="6">
    <source>
        <dbReference type="ARBA" id="ARBA00022490"/>
    </source>
</evidence>
<dbReference type="GO" id="GO:0005783">
    <property type="term" value="C:endoplasmic reticulum"/>
    <property type="evidence" value="ECO:0007669"/>
    <property type="project" value="UniProtKB-SubCell"/>
</dbReference>
<dbReference type="GO" id="GO:0005794">
    <property type="term" value="C:Golgi apparatus"/>
    <property type="evidence" value="ECO:0007669"/>
    <property type="project" value="UniProtKB-SubCell"/>
</dbReference>
<dbReference type="GO" id="GO:0005829">
    <property type="term" value="C:cytosol"/>
    <property type="evidence" value="ECO:0007669"/>
    <property type="project" value="UniProtKB-SubCell"/>
</dbReference>
<reference evidence="18" key="2">
    <citation type="submission" date="2025-09" db="UniProtKB">
        <authorList>
            <consortium name="Ensembl"/>
        </authorList>
    </citation>
    <scope>IDENTIFICATION</scope>
</reference>
<dbReference type="InterPro" id="IPR027417">
    <property type="entry name" value="P-loop_NTPase"/>
</dbReference>
<keyword evidence="11" id="KW-0496">Mitochondrion</keyword>
<evidence type="ECO:0000256" key="8">
    <source>
        <dbReference type="ARBA" id="ARBA00022741"/>
    </source>
</evidence>
<keyword evidence="16" id="KW-0175">Coiled coil</keyword>
<evidence type="ECO:0000256" key="14">
    <source>
        <dbReference type="ARBA" id="ARBA00073539"/>
    </source>
</evidence>
<proteinExistence type="inferred from homology"/>
<reference evidence="18" key="1">
    <citation type="submission" date="2025-08" db="UniProtKB">
        <authorList>
            <consortium name="Ensembl"/>
        </authorList>
    </citation>
    <scope>IDENTIFICATION</scope>
</reference>
<dbReference type="PANTHER" id="PTHR10903:SF170">
    <property type="entry name" value="GTPASE IMAP FAMILY MEMBER 7"/>
    <property type="match status" value="1"/>
</dbReference>
<dbReference type="Gene3D" id="3.40.50.300">
    <property type="entry name" value="P-loop containing nucleotide triphosphate hydrolases"/>
    <property type="match status" value="1"/>
</dbReference>
<comment type="similarity">
    <text evidence="5">Belongs to the TRAFAC class TrmE-Era-EngA-EngB-Septin-like GTPase superfamily. AIG1/Toc34/Toc159-like paraseptin GTPase family. IAN subfamily.</text>
</comment>
<keyword evidence="19" id="KW-1185">Reference proteome</keyword>
<dbReference type="STRING" id="28743.ENSCVAP00000006616"/>
<keyword evidence="12" id="KW-0342">GTP-binding</keyword>
<name>A0A3Q2CMG0_CYPVA</name>
<accession>A0A3Q2CMG0</accession>
<dbReference type="CDD" id="cd01852">
    <property type="entry name" value="AIG1"/>
    <property type="match status" value="1"/>
</dbReference>
<dbReference type="GO" id="GO:0005739">
    <property type="term" value="C:mitochondrion"/>
    <property type="evidence" value="ECO:0007669"/>
    <property type="project" value="UniProtKB-SubCell"/>
</dbReference>
<evidence type="ECO:0000256" key="5">
    <source>
        <dbReference type="ARBA" id="ARBA00008535"/>
    </source>
</evidence>
<feature type="domain" description="AIG1-type G" evidence="17">
    <location>
        <begin position="49"/>
        <end position="251"/>
    </location>
</feature>
<evidence type="ECO:0000256" key="4">
    <source>
        <dbReference type="ARBA" id="ARBA00004555"/>
    </source>
</evidence>
<evidence type="ECO:0000256" key="12">
    <source>
        <dbReference type="ARBA" id="ARBA00023134"/>
    </source>
</evidence>
<dbReference type="InterPro" id="IPR045058">
    <property type="entry name" value="GIMA/IAN/Toc"/>
</dbReference>
<evidence type="ECO:0000313" key="18">
    <source>
        <dbReference type="Ensembl" id="ENSCVAP00000006616.1"/>
    </source>
</evidence>
<keyword evidence="6" id="KW-0963">Cytoplasm</keyword>
<evidence type="ECO:0000256" key="1">
    <source>
        <dbReference type="ARBA" id="ARBA00004173"/>
    </source>
</evidence>
<dbReference type="Pfam" id="PF04548">
    <property type="entry name" value="AIG1"/>
    <property type="match status" value="1"/>
</dbReference>
<keyword evidence="8" id="KW-0547">Nucleotide-binding</keyword>
<dbReference type="InterPro" id="IPR006703">
    <property type="entry name" value="G_AIG1"/>
</dbReference>
<keyword evidence="7" id="KW-0677">Repeat</keyword>
<dbReference type="FunFam" id="3.40.50.300:FF:000536">
    <property type="entry name" value="GTPase IMAP family member 8"/>
    <property type="match status" value="1"/>
</dbReference>
<comment type="function">
    <text evidence="13">Exerts an anti-apoptotic effect in the immune system and is involved in responses to infections.</text>
</comment>
<evidence type="ECO:0000256" key="13">
    <source>
        <dbReference type="ARBA" id="ARBA00056809"/>
    </source>
</evidence>
<evidence type="ECO:0000256" key="3">
    <source>
        <dbReference type="ARBA" id="ARBA00004514"/>
    </source>
</evidence>
<dbReference type="GeneTree" id="ENSGT01120000271858"/>
<dbReference type="PROSITE" id="PS51720">
    <property type="entry name" value="G_AIG1"/>
    <property type="match status" value="1"/>
</dbReference>
<evidence type="ECO:0000256" key="2">
    <source>
        <dbReference type="ARBA" id="ARBA00004240"/>
    </source>
</evidence>
<evidence type="ECO:0000256" key="7">
    <source>
        <dbReference type="ARBA" id="ARBA00022737"/>
    </source>
</evidence>
<evidence type="ECO:0000256" key="9">
    <source>
        <dbReference type="ARBA" id="ARBA00022824"/>
    </source>
</evidence>
<feature type="coiled-coil region" evidence="16">
    <location>
        <begin position="244"/>
        <end position="420"/>
    </location>
</feature>
<keyword evidence="9" id="KW-0256">Endoplasmic reticulum</keyword>
<dbReference type="GO" id="GO:0005525">
    <property type="term" value="F:GTP binding"/>
    <property type="evidence" value="ECO:0007669"/>
    <property type="project" value="UniProtKB-KW"/>
</dbReference>
<organism evidence="18 19">
    <name type="scientific">Cyprinodon variegatus</name>
    <name type="common">Sheepshead minnow</name>
    <dbReference type="NCBI Taxonomy" id="28743"/>
    <lineage>
        <taxon>Eukaryota</taxon>
        <taxon>Metazoa</taxon>
        <taxon>Chordata</taxon>
        <taxon>Craniata</taxon>
        <taxon>Vertebrata</taxon>
        <taxon>Euteleostomi</taxon>
        <taxon>Actinopterygii</taxon>
        <taxon>Neopterygii</taxon>
        <taxon>Teleostei</taxon>
        <taxon>Neoteleostei</taxon>
        <taxon>Acanthomorphata</taxon>
        <taxon>Ovalentaria</taxon>
        <taxon>Atherinomorphae</taxon>
        <taxon>Cyprinodontiformes</taxon>
        <taxon>Cyprinodontidae</taxon>
        <taxon>Cyprinodon</taxon>
    </lineage>
</organism>
<dbReference type="Proteomes" id="UP000265020">
    <property type="component" value="Unassembled WGS sequence"/>
</dbReference>
<evidence type="ECO:0000256" key="10">
    <source>
        <dbReference type="ARBA" id="ARBA00023034"/>
    </source>
</evidence>